<evidence type="ECO:0000256" key="7">
    <source>
        <dbReference type="ARBA" id="ARBA00023242"/>
    </source>
</evidence>
<dbReference type="SMART" id="SM00355">
    <property type="entry name" value="ZnF_C2H2"/>
    <property type="match status" value="6"/>
</dbReference>
<organism evidence="11 13">
    <name type="scientific">Bombus vosnesenskii</name>
    <dbReference type="NCBI Taxonomy" id="207650"/>
    <lineage>
        <taxon>Eukaryota</taxon>
        <taxon>Metazoa</taxon>
        <taxon>Ecdysozoa</taxon>
        <taxon>Arthropoda</taxon>
        <taxon>Hexapoda</taxon>
        <taxon>Insecta</taxon>
        <taxon>Pterygota</taxon>
        <taxon>Neoptera</taxon>
        <taxon>Endopterygota</taxon>
        <taxon>Hymenoptera</taxon>
        <taxon>Apocrita</taxon>
        <taxon>Aculeata</taxon>
        <taxon>Apoidea</taxon>
        <taxon>Anthophila</taxon>
        <taxon>Apidae</taxon>
        <taxon>Bombus</taxon>
        <taxon>Pyrobombus</taxon>
    </lineage>
</organism>
<feature type="domain" description="C2H2-type" evidence="10">
    <location>
        <begin position="37"/>
        <end position="58"/>
    </location>
</feature>
<dbReference type="Gene3D" id="3.30.160.60">
    <property type="entry name" value="Classic Zinc Finger"/>
    <property type="match status" value="1"/>
</dbReference>
<dbReference type="Proteomes" id="UP000504631">
    <property type="component" value="Unplaced"/>
</dbReference>
<feature type="domain" description="C2H2-type" evidence="10">
    <location>
        <begin position="341"/>
        <end position="365"/>
    </location>
</feature>
<feature type="region of interest" description="Disordered" evidence="9">
    <location>
        <begin position="310"/>
        <end position="331"/>
    </location>
</feature>
<evidence type="ECO:0000256" key="3">
    <source>
        <dbReference type="ARBA" id="ARBA00022771"/>
    </source>
</evidence>
<dbReference type="PROSITE" id="PS50157">
    <property type="entry name" value="ZINC_FINGER_C2H2_2"/>
    <property type="match status" value="2"/>
</dbReference>
<evidence type="ECO:0000256" key="2">
    <source>
        <dbReference type="ARBA" id="ARBA00022723"/>
    </source>
</evidence>
<gene>
    <name evidence="12 13" type="primary">LOC117243084</name>
</gene>
<keyword evidence="6" id="KW-0804">Transcription</keyword>
<evidence type="ECO:0000256" key="9">
    <source>
        <dbReference type="SAM" id="MobiDB-lite"/>
    </source>
</evidence>
<dbReference type="Pfam" id="PF00096">
    <property type="entry name" value="zf-C2H2"/>
    <property type="match status" value="1"/>
</dbReference>
<keyword evidence="7" id="KW-0539">Nucleus</keyword>
<evidence type="ECO:0000256" key="8">
    <source>
        <dbReference type="PROSITE-ProRule" id="PRU00042"/>
    </source>
</evidence>
<dbReference type="AlphaFoldDB" id="A0A6J3LL90"/>
<feature type="compositionally biased region" description="Polar residues" evidence="9">
    <location>
        <begin position="187"/>
        <end position="202"/>
    </location>
</feature>
<evidence type="ECO:0000256" key="4">
    <source>
        <dbReference type="ARBA" id="ARBA00022833"/>
    </source>
</evidence>
<dbReference type="GO" id="GO:0008270">
    <property type="term" value="F:zinc ion binding"/>
    <property type="evidence" value="ECO:0007669"/>
    <property type="project" value="UniProtKB-KW"/>
</dbReference>
<dbReference type="GO" id="GO:0005634">
    <property type="term" value="C:nucleus"/>
    <property type="evidence" value="ECO:0007669"/>
    <property type="project" value="UniProtKB-SubCell"/>
</dbReference>
<keyword evidence="3 8" id="KW-0863">Zinc-finger</keyword>
<evidence type="ECO:0000256" key="1">
    <source>
        <dbReference type="ARBA" id="ARBA00004123"/>
    </source>
</evidence>
<evidence type="ECO:0000256" key="5">
    <source>
        <dbReference type="ARBA" id="ARBA00023015"/>
    </source>
</evidence>
<keyword evidence="5" id="KW-0805">Transcription regulation</keyword>
<keyword evidence="4" id="KW-0862">Zinc</keyword>
<dbReference type="GeneID" id="117243084"/>
<protein>
    <submittedName>
        <fullName evidence="12 13">Zinc finger protein GLI4-like</fullName>
    </submittedName>
</protein>
<keyword evidence="2" id="KW-0479">Metal-binding</keyword>
<dbReference type="RefSeq" id="XP_033366162.1">
    <property type="nucleotide sequence ID" value="XM_033510271.1"/>
</dbReference>
<evidence type="ECO:0000259" key="10">
    <source>
        <dbReference type="PROSITE" id="PS50157"/>
    </source>
</evidence>
<reference evidence="12 13" key="1">
    <citation type="submission" date="2025-04" db="UniProtKB">
        <authorList>
            <consortium name="RefSeq"/>
        </authorList>
    </citation>
    <scope>IDENTIFICATION</scope>
    <source>
        <tissue evidence="12 13">Muscle</tissue>
    </source>
</reference>
<accession>A0A6J3LL90</accession>
<dbReference type="GO" id="GO:0006357">
    <property type="term" value="P:regulation of transcription by RNA polymerase II"/>
    <property type="evidence" value="ECO:0007669"/>
    <property type="project" value="TreeGrafter"/>
</dbReference>
<dbReference type="PANTHER" id="PTHR46179">
    <property type="entry name" value="ZINC FINGER PROTEIN"/>
    <property type="match status" value="1"/>
</dbReference>
<dbReference type="PANTHER" id="PTHR46179:SF13">
    <property type="entry name" value="C2H2-TYPE DOMAIN-CONTAINING PROTEIN"/>
    <property type="match status" value="1"/>
</dbReference>
<dbReference type="RefSeq" id="XP_033366161.1">
    <property type="nucleotide sequence ID" value="XM_033510270.1"/>
</dbReference>
<dbReference type="InterPro" id="IPR051061">
    <property type="entry name" value="Zinc_finger_trans_reg"/>
</dbReference>
<dbReference type="KEGG" id="bvk:117243084"/>
<evidence type="ECO:0000313" key="13">
    <source>
        <dbReference type="RefSeq" id="XP_033366162.1"/>
    </source>
</evidence>
<feature type="region of interest" description="Disordered" evidence="9">
    <location>
        <begin position="187"/>
        <end position="212"/>
    </location>
</feature>
<dbReference type="PROSITE" id="PS00028">
    <property type="entry name" value="ZINC_FINGER_C2H2_1"/>
    <property type="match status" value="4"/>
</dbReference>
<evidence type="ECO:0000313" key="12">
    <source>
        <dbReference type="RefSeq" id="XP_033366161.1"/>
    </source>
</evidence>
<name>A0A6J3LL90_9HYME</name>
<sequence length="533" mass="60910">MGQGTDTCTDRPAEVSVIRFVSRNRTIEEIAPKKEVYTCKQRGCGKTFTNQDEYKTHEALEALKIRFICREPGCGEELSDPGSMWRHYQEWHNNETNVFICPYTNCGSLHTTSINLEEHIENCHRQPSTLPTEPEVICFEDPENAMDEEIVQSTEECYEKRTNESFGIKVCQYDDNNEQNLLRSDTAQQQKNEVSHDQNTANDSSKEDYSSISESLNEAGTFSMNENLILNAENFLSKYENNTNKCLELQSEHSQEKINVVYVNGDITITKNTKNEMCSINSRNQDHRIELDNLEKIFRNELDRDISKSEENTMETNSNCSDDEEYTPKKQRMSRYKQEIYKCAVNGCGRKYKYISHYRHHQDSHKLAANTISSNSSKSILKLKQGKASTVSFFLCKIPGCGAQVSNVTGLWKHYQDNHANSKLPIVQETAKSNEVFRCKIPGCESEFSTTLMLYKHFTEVHSNGIGNNASTNTKTGNGSSFHYTEIFKDDTTNPQANFKTDFKAKNNINVNDCTISTNDQRSSSVVKKETRD</sequence>
<evidence type="ECO:0000313" key="11">
    <source>
        <dbReference type="Proteomes" id="UP000504631"/>
    </source>
</evidence>
<keyword evidence="11" id="KW-1185">Reference proteome</keyword>
<proteinExistence type="predicted"/>
<dbReference type="InterPro" id="IPR013087">
    <property type="entry name" value="Znf_C2H2_type"/>
</dbReference>
<evidence type="ECO:0000256" key="6">
    <source>
        <dbReference type="ARBA" id="ARBA00023163"/>
    </source>
</evidence>
<comment type="subcellular location">
    <subcellularLocation>
        <location evidence="1">Nucleus</location>
    </subcellularLocation>
</comment>